<dbReference type="EMBL" id="VDEP01000439">
    <property type="protein sequence ID" value="KAA1082235.1"/>
    <property type="molecule type" value="Genomic_DNA"/>
</dbReference>
<evidence type="ECO:0000313" key="2">
    <source>
        <dbReference type="Proteomes" id="UP000325313"/>
    </source>
</evidence>
<accession>A0A5B0MZ56</accession>
<sequence length="89" mass="9617">MIIAPSEPNSGGLVVYFATSRGIANVLTGPIAGGILQRSSSTKAGYKSLVFILQWIVDDTLHHRSLNQGAVSYLHKKLNLKISCLQFGF</sequence>
<evidence type="ECO:0000313" key="1">
    <source>
        <dbReference type="EMBL" id="KAA1082235.1"/>
    </source>
</evidence>
<comment type="caution">
    <text evidence="1">The sequence shown here is derived from an EMBL/GenBank/DDBJ whole genome shotgun (WGS) entry which is preliminary data.</text>
</comment>
<organism evidence="1 2">
    <name type="scientific">Puccinia graminis f. sp. tritici</name>
    <dbReference type="NCBI Taxonomy" id="56615"/>
    <lineage>
        <taxon>Eukaryota</taxon>
        <taxon>Fungi</taxon>
        <taxon>Dikarya</taxon>
        <taxon>Basidiomycota</taxon>
        <taxon>Pucciniomycotina</taxon>
        <taxon>Pucciniomycetes</taxon>
        <taxon>Pucciniales</taxon>
        <taxon>Pucciniaceae</taxon>
        <taxon>Puccinia</taxon>
    </lineage>
</organism>
<dbReference type="Proteomes" id="UP000325313">
    <property type="component" value="Unassembled WGS sequence"/>
</dbReference>
<reference evidence="1 2" key="1">
    <citation type="submission" date="2019-05" db="EMBL/GenBank/DDBJ databases">
        <title>Emergence of the Ug99 lineage of the wheat stem rust pathogen through somatic hybridization.</title>
        <authorList>
            <person name="Li F."/>
            <person name="Upadhyaya N.M."/>
            <person name="Sperschneider J."/>
            <person name="Matny O."/>
            <person name="Nguyen-Phuc H."/>
            <person name="Mago R."/>
            <person name="Raley C."/>
            <person name="Miller M.E."/>
            <person name="Silverstein K.A.T."/>
            <person name="Henningsen E."/>
            <person name="Hirsch C.D."/>
            <person name="Visser B."/>
            <person name="Pretorius Z.A."/>
            <person name="Steffenson B.J."/>
            <person name="Schwessinger B."/>
            <person name="Dodds P.N."/>
            <person name="Figueroa M."/>
        </authorList>
    </citation>
    <scope>NUCLEOTIDE SEQUENCE [LARGE SCALE GENOMIC DNA]</scope>
    <source>
        <strain evidence="1 2">Ug99</strain>
    </source>
</reference>
<protein>
    <submittedName>
        <fullName evidence="1">Uncharacterized protein</fullName>
    </submittedName>
</protein>
<dbReference type="AlphaFoldDB" id="A0A5B0MZ56"/>
<proteinExistence type="predicted"/>
<gene>
    <name evidence="1" type="ORF">PGTUg99_028659</name>
</gene>
<name>A0A5B0MZ56_PUCGR</name>